<organism evidence="1 2">
    <name type="scientific">Malus baccata</name>
    <name type="common">Siberian crab apple</name>
    <name type="synonym">Pyrus baccata</name>
    <dbReference type="NCBI Taxonomy" id="106549"/>
    <lineage>
        <taxon>Eukaryota</taxon>
        <taxon>Viridiplantae</taxon>
        <taxon>Streptophyta</taxon>
        <taxon>Embryophyta</taxon>
        <taxon>Tracheophyta</taxon>
        <taxon>Spermatophyta</taxon>
        <taxon>Magnoliopsida</taxon>
        <taxon>eudicotyledons</taxon>
        <taxon>Gunneridae</taxon>
        <taxon>Pentapetalae</taxon>
        <taxon>rosids</taxon>
        <taxon>fabids</taxon>
        <taxon>Rosales</taxon>
        <taxon>Rosaceae</taxon>
        <taxon>Amygdaloideae</taxon>
        <taxon>Maleae</taxon>
        <taxon>Malus</taxon>
    </lineage>
</organism>
<dbReference type="EMBL" id="VIEB01001151">
    <property type="protein sequence ID" value="TQD74807.1"/>
    <property type="molecule type" value="Genomic_DNA"/>
</dbReference>
<evidence type="ECO:0000313" key="1">
    <source>
        <dbReference type="EMBL" id="TQD74807.1"/>
    </source>
</evidence>
<proteinExistence type="predicted"/>
<comment type="caution">
    <text evidence="1">The sequence shown here is derived from an EMBL/GenBank/DDBJ whole genome shotgun (WGS) entry which is preliminary data.</text>
</comment>
<accession>A0A540KKT3</accession>
<name>A0A540KKT3_MALBA</name>
<sequence length="239" mass="27780">MDIINRNPSSDEVFVSPHEPKPYIQHFICSPSLNYSDVRVHFTIYSRSFNHSDIRVHFPVPTMCSRSFNNSRSFNHLGCTSQCPQCVHGVSTTLTLGLPSLLLSANKREADIQNPSPFRYPNRRQLPPLVVNNIKQETDDDEEEESWKIRKTLTTGDLRNTCRFLETKSSLANRLLRYWNYEFVERVLGINKQGCQSYSSRLQDEFKPKIECQVLEELPQLPSQWKVGQVCEEKVEGRW</sequence>
<dbReference type="AlphaFoldDB" id="A0A540KKT3"/>
<evidence type="ECO:0000313" key="2">
    <source>
        <dbReference type="Proteomes" id="UP000315295"/>
    </source>
</evidence>
<protein>
    <submittedName>
        <fullName evidence="1">Uncharacterized protein</fullName>
    </submittedName>
</protein>
<gene>
    <name evidence="1" type="ORF">C1H46_039644</name>
</gene>
<keyword evidence="2" id="KW-1185">Reference proteome</keyword>
<dbReference type="Proteomes" id="UP000315295">
    <property type="component" value="Unassembled WGS sequence"/>
</dbReference>
<reference evidence="1 2" key="1">
    <citation type="journal article" date="2019" name="G3 (Bethesda)">
        <title>Sequencing of a Wild Apple (Malus baccata) Genome Unravels the Differences Between Cultivated and Wild Apple Species Regarding Disease Resistance and Cold Tolerance.</title>
        <authorList>
            <person name="Chen X."/>
        </authorList>
    </citation>
    <scope>NUCLEOTIDE SEQUENCE [LARGE SCALE GENOMIC DNA]</scope>
    <source>
        <strain evidence="2">cv. Shandingzi</strain>
        <tissue evidence="1">Leaves</tissue>
    </source>
</reference>